<gene>
    <name evidence="1" type="ORF">CTRU02_215252</name>
</gene>
<comment type="caution">
    <text evidence="1">The sequence shown here is derived from an EMBL/GenBank/DDBJ whole genome shotgun (WGS) entry which is preliminary data.</text>
</comment>
<keyword evidence="2" id="KW-1185">Reference proteome</keyword>
<organism evidence="1 2">
    <name type="scientific">Colletotrichum truncatum</name>
    <name type="common">Anthracnose fungus</name>
    <name type="synonym">Colletotrichum capsici</name>
    <dbReference type="NCBI Taxonomy" id="5467"/>
    <lineage>
        <taxon>Eukaryota</taxon>
        <taxon>Fungi</taxon>
        <taxon>Dikarya</taxon>
        <taxon>Ascomycota</taxon>
        <taxon>Pezizomycotina</taxon>
        <taxon>Sordariomycetes</taxon>
        <taxon>Hypocreomycetidae</taxon>
        <taxon>Glomerellales</taxon>
        <taxon>Glomerellaceae</taxon>
        <taxon>Colletotrichum</taxon>
        <taxon>Colletotrichum truncatum species complex</taxon>
    </lineage>
</organism>
<accession>A0ACC3YDC5</accession>
<proteinExistence type="predicted"/>
<dbReference type="Proteomes" id="UP000805649">
    <property type="component" value="Unassembled WGS sequence"/>
</dbReference>
<protein>
    <submittedName>
        <fullName evidence="1">Uncharacterized protein</fullName>
    </submittedName>
</protein>
<reference evidence="1 2" key="1">
    <citation type="journal article" date="2020" name="Phytopathology">
        <title>Genome Sequence Resources of Colletotrichum truncatum, C. plurivorum, C. musicola, and C. sojae: Four Species Pathogenic to Soybean (Glycine max).</title>
        <authorList>
            <person name="Rogerio F."/>
            <person name="Boufleur T.R."/>
            <person name="Ciampi-Guillardi M."/>
            <person name="Sukno S.A."/>
            <person name="Thon M.R."/>
            <person name="Massola Junior N.S."/>
            <person name="Baroncelli R."/>
        </authorList>
    </citation>
    <scope>NUCLEOTIDE SEQUENCE [LARGE SCALE GENOMIC DNA]</scope>
    <source>
        <strain evidence="1 2">CMES1059</strain>
    </source>
</reference>
<evidence type="ECO:0000313" key="2">
    <source>
        <dbReference type="Proteomes" id="UP000805649"/>
    </source>
</evidence>
<sequence length="58" mass="6146">MHSSGLLPAYNASCSALSCSTRFQTSLIPLSLFLKGFCPSSAIISSSTRLYSALSQSR</sequence>
<name>A0ACC3YDC5_COLTU</name>
<evidence type="ECO:0000313" key="1">
    <source>
        <dbReference type="EMBL" id="KAL0929822.1"/>
    </source>
</evidence>
<dbReference type="EMBL" id="VUJX02000014">
    <property type="protein sequence ID" value="KAL0929822.1"/>
    <property type="molecule type" value="Genomic_DNA"/>
</dbReference>